<accession>A0A9P1G664</accession>
<reference evidence="2" key="2">
    <citation type="submission" date="2024-04" db="EMBL/GenBank/DDBJ databases">
        <authorList>
            <person name="Chen Y."/>
            <person name="Shah S."/>
            <person name="Dougan E. K."/>
            <person name="Thang M."/>
            <person name="Chan C."/>
        </authorList>
    </citation>
    <scope>NUCLEOTIDE SEQUENCE [LARGE SCALE GENOMIC DNA]</scope>
</reference>
<gene>
    <name evidence="1" type="ORF">C1SCF055_LOCUS27537</name>
</gene>
<name>A0A9P1G664_9DINO</name>
<proteinExistence type="predicted"/>
<evidence type="ECO:0000313" key="2">
    <source>
        <dbReference type="EMBL" id="CAL1154868.1"/>
    </source>
</evidence>
<dbReference type="EMBL" id="CAMXCT020002948">
    <property type="protein sequence ID" value="CAL1154868.1"/>
    <property type="molecule type" value="Genomic_DNA"/>
</dbReference>
<dbReference type="EMBL" id="CAMXCT010002948">
    <property type="protein sequence ID" value="CAI4001493.1"/>
    <property type="molecule type" value="Genomic_DNA"/>
</dbReference>
<feature type="non-terminal residue" evidence="1">
    <location>
        <position position="1"/>
    </location>
</feature>
<protein>
    <submittedName>
        <fullName evidence="1">Uncharacterized protein</fullName>
    </submittedName>
</protein>
<reference evidence="1" key="1">
    <citation type="submission" date="2022-10" db="EMBL/GenBank/DDBJ databases">
        <authorList>
            <person name="Chen Y."/>
            <person name="Dougan E. K."/>
            <person name="Chan C."/>
            <person name="Rhodes N."/>
            <person name="Thang M."/>
        </authorList>
    </citation>
    <scope>NUCLEOTIDE SEQUENCE</scope>
</reference>
<dbReference type="OrthoDB" id="438542at2759"/>
<comment type="caution">
    <text evidence="1">The sequence shown here is derived from an EMBL/GenBank/DDBJ whole genome shotgun (WGS) entry which is preliminary data.</text>
</comment>
<sequence>VVFVTRKLTLNVAKVDLMVNLISAAQKCGTGPDPNPATTTTTTMGLGLVATAPVLTLGPQSEDCDHWAFRAYATPNVTAVDRLSGNAGDVVTIEVNMPADFADAV</sequence>
<feature type="non-terminal residue" evidence="1">
    <location>
        <position position="105"/>
    </location>
</feature>
<dbReference type="AlphaFoldDB" id="A0A9P1G664"/>
<organism evidence="1">
    <name type="scientific">Cladocopium goreaui</name>
    <dbReference type="NCBI Taxonomy" id="2562237"/>
    <lineage>
        <taxon>Eukaryota</taxon>
        <taxon>Sar</taxon>
        <taxon>Alveolata</taxon>
        <taxon>Dinophyceae</taxon>
        <taxon>Suessiales</taxon>
        <taxon>Symbiodiniaceae</taxon>
        <taxon>Cladocopium</taxon>
    </lineage>
</organism>
<evidence type="ECO:0000313" key="1">
    <source>
        <dbReference type="EMBL" id="CAI4001493.1"/>
    </source>
</evidence>